<gene>
    <name evidence="2" type="ORF">KEU06_28690</name>
</gene>
<comment type="caution">
    <text evidence="2">The sequence shown here is derived from an EMBL/GenBank/DDBJ whole genome shotgun (WGS) entry which is preliminary data.</text>
</comment>
<proteinExistence type="predicted"/>
<dbReference type="RefSeq" id="WP_188258109.1">
    <property type="nucleotide sequence ID" value="NZ_JABVCF010000031.1"/>
</dbReference>
<protein>
    <submittedName>
        <fullName evidence="2">Uncharacterized protein</fullName>
    </submittedName>
</protein>
<keyword evidence="3" id="KW-1185">Reference proteome</keyword>
<feature type="region of interest" description="Disordered" evidence="1">
    <location>
        <begin position="1"/>
        <end position="23"/>
    </location>
</feature>
<sequence>MKRKLSETAEIGREAARQTLPERGAGSRLAAFGVQKVKAAIQTNWTEVSSTPKM</sequence>
<dbReference type="Proteomes" id="UP000680348">
    <property type="component" value="Unassembled WGS sequence"/>
</dbReference>
<accession>A0A942E8W2</accession>
<dbReference type="AlphaFoldDB" id="A0A942E8W2"/>
<evidence type="ECO:0000313" key="3">
    <source>
        <dbReference type="Proteomes" id="UP000680348"/>
    </source>
</evidence>
<reference evidence="2" key="1">
    <citation type="submission" date="2021-04" db="EMBL/GenBank/DDBJ databases">
        <title>Pseudaminobacter soli sp. nov., isolated from paddy soil contaminated by heavy metals.</title>
        <authorList>
            <person name="Zhang K."/>
        </authorList>
    </citation>
    <scope>NUCLEOTIDE SEQUENCE</scope>
    <source>
        <strain evidence="2">19-2017</strain>
    </source>
</reference>
<evidence type="ECO:0000313" key="2">
    <source>
        <dbReference type="EMBL" id="MBS3652560.1"/>
    </source>
</evidence>
<name>A0A942E8W2_9HYPH</name>
<feature type="compositionally biased region" description="Basic and acidic residues" evidence="1">
    <location>
        <begin position="1"/>
        <end position="16"/>
    </location>
</feature>
<dbReference type="EMBL" id="JAGWCR010000031">
    <property type="protein sequence ID" value="MBS3652560.1"/>
    <property type="molecule type" value="Genomic_DNA"/>
</dbReference>
<evidence type="ECO:0000256" key="1">
    <source>
        <dbReference type="SAM" id="MobiDB-lite"/>
    </source>
</evidence>
<organism evidence="2 3">
    <name type="scientific">Pseudaminobacter soli</name>
    <name type="common">ex Zhang et al. 2022</name>
    <dbReference type="NCBI Taxonomy" id="2831468"/>
    <lineage>
        <taxon>Bacteria</taxon>
        <taxon>Pseudomonadati</taxon>
        <taxon>Pseudomonadota</taxon>
        <taxon>Alphaproteobacteria</taxon>
        <taxon>Hyphomicrobiales</taxon>
        <taxon>Phyllobacteriaceae</taxon>
        <taxon>Pseudaminobacter</taxon>
    </lineage>
</organism>